<reference evidence="1 2" key="1">
    <citation type="journal article" date="2021" name="Plant Biotechnol. J.">
        <title>Multi-omics assisted identification of the key and species-specific regulatory components of drought-tolerant mechanisms in Gossypium stocksii.</title>
        <authorList>
            <person name="Yu D."/>
            <person name="Ke L."/>
            <person name="Zhang D."/>
            <person name="Wu Y."/>
            <person name="Sun Y."/>
            <person name="Mei J."/>
            <person name="Sun J."/>
            <person name="Sun Y."/>
        </authorList>
    </citation>
    <scope>NUCLEOTIDE SEQUENCE [LARGE SCALE GENOMIC DNA]</scope>
    <source>
        <strain evidence="2">cv. E1</strain>
        <tissue evidence="1">Leaf</tissue>
    </source>
</reference>
<protein>
    <submittedName>
        <fullName evidence="1">Uncharacterized protein</fullName>
    </submittedName>
</protein>
<comment type="caution">
    <text evidence="1">The sequence shown here is derived from an EMBL/GenBank/DDBJ whole genome shotgun (WGS) entry which is preliminary data.</text>
</comment>
<dbReference type="AlphaFoldDB" id="A0A9D3ZHD3"/>
<gene>
    <name evidence="1" type="ORF">J1N35_045422</name>
</gene>
<sequence length="118" mass="13406">MRLVHRLSRLKSDHCPNFIWGASKDTCRQQISNGGLLLRQSRDHNVSIIKFGFNSITNTYAFGVRVMRKIDSLKSLCLTPTAIDEGATVADMSDGMGNWYWNILRVFGTNQALFFYSI</sequence>
<dbReference type="EMBL" id="JAIQCV010000013">
    <property type="protein sequence ID" value="KAH1033248.1"/>
    <property type="molecule type" value="Genomic_DNA"/>
</dbReference>
<evidence type="ECO:0000313" key="2">
    <source>
        <dbReference type="Proteomes" id="UP000828251"/>
    </source>
</evidence>
<accession>A0A9D3ZHD3</accession>
<proteinExistence type="predicted"/>
<dbReference type="Proteomes" id="UP000828251">
    <property type="component" value="Unassembled WGS sequence"/>
</dbReference>
<organism evidence="1 2">
    <name type="scientific">Gossypium stocksii</name>
    <dbReference type="NCBI Taxonomy" id="47602"/>
    <lineage>
        <taxon>Eukaryota</taxon>
        <taxon>Viridiplantae</taxon>
        <taxon>Streptophyta</taxon>
        <taxon>Embryophyta</taxon>
        <taxon>Tracheophyta</taxon>
        <taxon>Spermatophyta</taxon>
        <taxon>Magnoliopsida</taxon>
        <taxon>eudicotyledons</taxon>
        <taxon>Gunneridae</taxon>
        <taxon>Pentapetalae</taxon>
        <taxon>rosids</taxon>
        <taxon>malvids</taxon>
        <taxon>Malvales</taxon>
        <taxon>Malvaceae</taxon>
        <taxon>Malvoideae</taxon>
        <taxon>Gossypium</taxon>
    </lineage>
</organism>
<name>A0A9D3ZHD3_9ROSI</name>
<keyword evidence="2" id="KW-1185">Reference proteome</keyword>
<evidence type="ECO:0000313" key="1">
    <source>
        <dbReference type="EMBL" id="KAH1033248.1"/>
    </source>
</evidence>